<evidence type="ECO:0000256" key="2">
    <source>
        <dbReference type="SAM" id="Phobius"/>
    </source>
</evidence>
<dbReference type="AlphaFoldDB" id="A0A369W741"/>
<evidence type="ECO:0000256" key="1">
    <source>
        <dbReference type="SAM" id="MobiDB-lite"/>
    </source>
</evidence>
<evidence type="ECO:0000313" key="4">
    <source>
        <dbReference type="Proteomes" id="UP000253759"/>
    </source>
</evidence>
<comment type="caution">
    <text evidence="3">The sequence shown here is derived from an EMBL/GenBank/DDBJ whole genome shotgun (WGS) entry which is preliminary data.</text>
</comment>
<organism evidence="3 4">
    <name type="scientific">Pelagibacterium lacus</name>
    <dbReference type="NCBI Taxonomy" id="2282655"/>
    <lineage>
        <taxon>Bacteria</taxon>
        <taxon>Pseudomonadati</taxon>
        <taxon>Pseudomonadota</taxon>
        <taxon>Alphaproteobacteria</taxon>
        <taxon>Hyphomicrobiales</taxon>
        <taxon>Devosiaceae</taxon>
        <taxon>Pelagibacterium</taxon>
    </lineage>
</organism>
<dbReference type="OrthoDB" id="4427992at2"/>
<gene>
    <name evidence="3" type="ORF">DVH29_08190</name>
</gene>
<keyword evidence="2" id="KW-0472">Membrane</keyword>
<evidence type="ECO:0000313" key="3">
    <source>
        <dbReference type="EMBL" id="RDE09160.1"/>
    </source>
</evidence>
<keyword evidence="2" id="KW-1133">Transmembrane helix</keyword>
<feature type="transmembrane region" description="Helical" evidence="2">
    <location>
        <begin position="45"/>
        <end position="64"/>
    </location>
</feature>
<dbReference type="InterPro" id="IPR005133">
    <property type="entry name" value="PhaG_MnhG_YufB"/>
</dbReference>
<dbReference type="PANTHER" id="PTHR34703:SF1">
    <property type="entry name" value="ANTIPORTER SUBUNIT MNHG2-RELATED"/>
    <property type="match status" value="1"/>
</dbReference>
<keyword evidence="4" id="KW-1185">Reference proteome</keyword>
<dbReference type="NCBIfam" id="TIGR01300">
    <property type="entry name" value="CPA3_mnhG_phaG"/>
    <property type="match status" value="1"/>
</dbReference>
<dbReference type="PANTHER" id="PTHR34703">
    <property type="entry name" value="ANTIPORTER SUBUNIT MNHG2-RELATED"/>
    <property type="match status" value="1"/>
</dbReference>
<feature type="transmembrane region" description="Helical" evidence="2">
    <location>
        <begin position="70"/>
        <end position="91"/>
    </location>
</feature>
<keyword evidence="2" id="KW-0812">Transmembrane</keyword>
<reference evidence="4" key="1">
    <citation type="submission" date="2018-07" db="EMBL/GenBank/DDBJ databases">
        <authorList>
            <person name="Liu B.-T."/>
            <person name="Du Z."/>
        </authorList>
    </citation>
    <scope>NUCLEOTIDE SEQUENCE [LARGE SCALE GENOMIC DNA]</scope>
    <source>
        <strain evidence="4">XYN52</strain>
    </source>
</reference>
<sequence length="123" mass="13215">MSDLPLWGSIAFAILVIGGATLTLLGCIGMLRFPSFYARIHAPTLGTSFGMVGIVLASALYFTLIQGRPVLHEILLVVFIIVTTPVTLMLLSRAALHRDRSEGDETVPLPNLHPKDPPPTPGE</sequence>
<dbReference type="EMBL" id="QQNH01000008">
    <property type="protein sequence ID" value="RDE09160.1"/>
    <property type="molecule type" value="Genomic_DNA"/>
</dbReference>
<protein>
    <submittedName>
        <fullName evidence="3">Cation:proton antiporter</fullName>
    </submittedName>
</protein>
<dbReference type="Pfam" id="PF03334">
    <property type="entry name" value="PhaG_MnhG_YufB"/>
    <property type="match status" value="1"/>
</dbReference>
<name>A0A369W741_9HYPH</name>
<proteinExistence type="predicted"/>
<dbReference type="Proteomes" id="UP000253759">
    <property type="component" value="Unassembled WGS sequence"/>
</dbReference>
<feature type="transmembrane region" description="Helical" evidence="2">
    <location>
        <begin position="6"/>
        <end position="33"/>
    </location>
</feature>
<feature type="region of interest" description="Disordered" evidence="1">
    <location>
        <begin position="100"/>
        <end position="123"/>
    </location>
</feature>
<accession>A0A369W741</accession>
<dbReference type="GO" id="GO:0015385">
    <property type="term" value="F:sodium:proton antiporter activity"/>
    <property type="evidence" value="ECO:0007669"/>
    <property type="project" value="TreeGrafter"/>
</dbReference>
<dbReference type="RefSeq" id="WP_114645686.1">
    <property type="nucleotide sequence ID" value="NZ_QQNH01000008.1"/>
</dbReference>